<dbReference type="GO" id="GO:0004561">
    <property type="term" value="F:alpha-N-acetylglucosaminidase activity"/>
    <property type="evidence" value="ECO:0007669"/>
    <property type="project" value="UniProtKB-EC"/>
</dbReference>
<keyword evidence="1 9" id="KW-0732">Signal</keyword>
<comment type="catalytic activity">
    <reaction evidence="5">
        <text>Hydrolysis of terminal non-reducing N-acetyl-D-glucosamine residues in N-acetyl-alpha-D-glucosaminides.</text>
        <dbReference type="EC" id="3.2.1.50"/>
    </reaction>
</comment>
<dbReference type="EMBL" id="CM026431">
    <property type="protein sequence ID" value="KAG0558151.1"/>
    <property type="molecule type" value="Genomic_DNA"/>
</dbReference>
<evidence type="ECO:0000256" key="4">
    <source>
        <dbReference type="ARBA" id="ARBA00023295"/>
    </source>
</evidence>
<dbReference type="InterPro" id="IPR024240">
    <property type="entry name" value="NAGLU_N"/>
</dbReference>
<dbReference type="Pfam" id="PF05089">
    <property type="entry name" value="NAGLU"/>
    <property type="match status" value="1"/>
</dbReference>
<dbReference type="InterPro" id="IPR024733">
    <property type="entry name" value="NAGLU_tim-barrel"/>
</dbReference>
<proteinExistence type="inferred from homology"/>
<evidence type="ECO:0000256" key="3">
    <source>
        <dbReference type="ARBA" id="ARBA00023180"/>
    </source>
</evidence>
<accession>A0A8T0GFT2</accession>
<evidence type="ECO:0000313" key="13">
    <source>
        <dbReference type="EMBL" id="KAG0558151.1"/>
    </source>
</evidence>
<keyword evidence="14" id="KW-1185">Reference proteome</keyword>
<evidence type="ECO:0000259" key="10">
    <source>
        <dbReference type="Pfam" id="PF05089"/>
    </source>
</evidence>
<evidence type="ECO:0000256" key="6">
    <source>
        <dbReference type="ARBA" id="ARBA00060996"/>
    </source>
</evidence>
<evidence type="ECO:0000256" key="2">
    <source>
        <dbReference type="ARBA" id="ARBA00022801"/>
    </source>
</evidence>
<comment type="caution">
    <text evidence="13">The sequence shown here is derived from an EMBL/GenBank/DDBJ whole genome shotgun (WGS) entry which is preliminary data.</text>
</comment>
<dbReference type="PANTHER" id="PTHR12872">
    <property type="entry name" value="ALPHA-N-ACETYLGLUCOSAMINIDASE"/>
    <property type="match status" value="1"/>
</dbReference>
<evidence type="ECO:0000259" key="12">
    <source>
        <dbReference type="Pfam" id="PF12972"/>
    </source>
</evidence>
<comment type="similarity">
    <text evidence="6">Belongs to the glycosyl hydrolase 89 family.</text>
</comment>
<organism evidence="13 14">
    <name type="scientific">Ceratodon purpureus</name>
    <name type="common">Fire moss</name>
    <name type="synonym">Dicranum purpureum</name>
    <dbReference type="NCBI Taxonomy" id="3225"/>
    <lineage>
        <taxon>Eukaryota</taxon>
        <taxon>Viridiplantae</taxon>
        <taxon>Streptophyta</taxon>
        <taxon>Embryophyta</taxon>
        <taxon>Bryophyta</taxon>
        <taxon>Bryophytina</taxon>
        <taxon>Bryopsida</taxon>
        <taxon>Dicranidae</taxon>
        <taxon>Pseudoditrichales</taxon>
        <taxon>Ditrichaceae</taxon>
        <taxon>Ceratodon</taxon>
    </lineage>
</organism>
<keyword evidence="2" id="KW-0378">Hydrolase</keyword>
<dbReference type="OrthoDB" id="64736at2759"/>
<dbReference type="Gene3D" id="1.20.120.670">
    <property type="entry name" value="N-acetyl-b-d-glucoasminidase"/>
    <property type="match status" value="1"/>
</dbReference>
<dbReference type="SUPFAM" id="SSF51445">
    <property type="entry name" value="(Trans)glycosidases"/>
    <property type="match status" value="1"/>
</dbReference>
<dbReference type="InterPro" id="IPR024732">
    <property type="entry name" value="NAGLU_C"/>
</dbReference>
<dbReference type="GO" id="GO:0048731">
    <property type="term" value="P:system development"/>
    <property type="evidence" value="ECO:0007669"/>
    <property type="project" value="UniProtKB-ARBA"/>
</dbReference>
<dbReference type="EC" id="3.2.1.50" evidence="7"/>
<feature type="domain" description="Alpha-N-acetylglucosaminidase N-terminal" evidence="11">
    <location>
        <begin position="48"/>
        <end position="139"/>
    </location>
</feature>
<gene>
    <name evidence="13" type="ORF">KC19_10G008300</name>
</gene>
<keyword evidence="3" id="KW-0325">Glycoprotein</keyword>
<evidence type="ECO:0000256" key="7">
    <source>
        <dbReference type="ARBA" id="ARBA00066522"/>
    </source>
</evidence>
<dbReference type="AlphaFoldDB" id="A0A8T0GFT2"/>
<feature type="domain" description="Alpha-N-acetylglucosaminidase tim-barrel" evidence="10">
    <location>
        <begin position="161"/>
        <end position="499"/>
    </location>
</feature>
<dbReference type="InterPro" id="IPR007781">
    <property type="entry name" value="NAGLU"/>
</dbReference>
<feature type="signal peptide" evidence="9">
    <location>
        <begin position="1"/>
        <end position="24"/>
    </location>
</feature>
<dbReference type="PANTHER" id="PTHR12872:SF1">
    <property type="entry name" value="ALPHA-N-ACETYLGLUCOSAMINIDASE"/>
    <property type="match status" value="1"/>
</dbReference>
<sequence>MAVFKTLKSWFFFYLLFLVTFSECFVPEYEAVLNKIDSERASAPTQEQAAQDVLARLLPNHVSSFELRIITKDNCGGKSCFQIENHPSSGLHKGAPEIRILGTTGVELCAGLHWYLKHWCGVHISWDKTGGAQLNTVQRLGFLPRVPDGTLTIQRPVEWNYYQNVVTASYSYVWWTWERWEKEIDWMALQGINLPLAFTGQEAIWQKVFQSEAFNLTKAELDDYFGGPAFLAWARMGNLKRWGGPLPQTWLDQQLHLQIKILRRMRELGMTPVLPAFAGNVPAAITKKFPSAKVTRLGEWNTVDGDMRYCCTFLLDPNDPLFVDIGKAFILQQIKEYGGTQHIYNCDTFNENQPPTDDPSYISALGAIVYKAMNAADEDAIWLMQGWLFSSDDQFWKPPQMKALLHSVPVGKMVVLDLFAEVKPIWSRSDHFYGIPYIWCMLHNFGGNLEMYGLLDVVGSGPIEAATSPNSTMVGVGMCMEGIEQNPVVYDLMAEMAFHNSTVDVKNWIETYARRRYGESTAGARIAWKMLHQSIYNCSDGIADHNGDVIVEFPDYIPKRLVSLSRDPLRKRLGAIDIFSESHLSSRQQLLVHPQHMWYSPQDAAEALQYLLASADALSFSKPYRYDVVDLTRQVLSKLANQLHAQIMEEYRLSNFEKMNNSSQILLELISDMDELLGASEEFLLGPWLESAKALATTDDEKKLYEWNARTQITMWFDNTPDKPSPLHDYGNKMWSGLTRDYYLPRASIYIKYLKQSLHTNTPFAFQEWRREWIALTDDWQAASNLYPTTATGDSLEIATTLYEKYADLIVNTRDLQLASKKVM</sequence>
<evidence type="ECO:0000256" key="1">
    <source>
        <dbReference type="ARBA" id="ARBA00022729"/>
    </source>
</evidence>
<dbReference type="Pfam" id="PF12972">
    <property type="entry name" value="NAGLU_C"/>
    <property type="match status" value="1"/>
</dbReference>
<dbReference type="Gene3D" id="3.30.379.10">
    <property type="entry name" value="Chitobiase/beta-hexosaminidase domain 2-like"/>
    <property type="match status" value="1"/>
</dbReference>
<reference evidence="13" key="1">
    <citation type="submission" date="2020-06" db="EMBL/GenBank/DDBJ databases">
        <title>WGS assembly of Ceratodon purpureus strain R40.</title>
        <authorList>
            <person name="Carey S.B."/>
            <person name="Jenkins J."/>
            <person name="Shu S."/>
            <person name="Lovell J.T."/>
            <person name="Sreedasyam A."/>
            <person name="Maumus F."/>
            <person name="Tiley G.P."/>
            <person name="Fernandez-Pozo N."/>
            <person name="Barry K."/>
            <person name="Chen C."/>
            <person name="Wang M."/>
            <person name="Lipzen A."/>
            <person name="Daum C."/>
            <person name="Saski C.A."/>
            <person name="Payton A.C."/>
            <person name="Mcbreen J.C."/>
            <person name="Conrad R.E."/>
            <person name="Kollar L.M."/>
            <person name="Olsson S."/>
            <person name="Huttunen S."/>
            <person name="Landis J.B."/>
            <person name="Wickett N.J."/>
            <person name="Johnson M.G."/>
            <person name="Rensing S.A."/>
            <person name="Grimwood J."/>
            <person name="Schmutz J."/>
            <person name="Mcdaniel S.F."/>
        </authorList>
    </citation>
    <scope>NUCLEOTIDE SEQUENCE</scope>
    <source>
        <strain evidence="13">R40</strain>
    </source>
</reference>
<dbReference type="InterPro" id="IPR017853">
    <property type="entry name" value="GH"/>
</dbReference>
<dbReference type="Gene3D" id="3.20.20.80">
    <property type="entry name" value="Glycosidases"/>
    <property type="match status" value="1"/>
</dbReference>
<evidence type="ECO:0000256" key="8">
    <source>
        <dbReference type="ARBA" id="ARBA00072202"/>
    </source>
</evidence>
<protein>
    <recommendedName>
        <fullName evidence="8">Alpha-N-acetylglucosaminidase</fullName>
        <ecNumber evidence="7">3.2.1.50</ecNumber>
    </recommendedName>
</protein>
<name>A0A8T0GFT2_CERPU</name>
<dbReference type="Proteomes" id="UP000822688">
    <property type="component" value="Chromosome 10"/>
</dbReference>
<evidence type="ECO:0000259" key="11">
    <source>
        <dbReference type="Pfam" id="PF12971"/>
    </source>
</evidence>
<dbReference type="FunFam" id="3.20.20.80:FF:000107">
    <property type="entry name" value="Alpha-N-acetylglucosaminidase family"/>
    <property type="match status" value="1"/>
</dbReference>
<keyword evidence="4" id="KW-0326">Glycosidase</keyword>
<evidence type="ECO:0000313" key="14">
    <source>
        <dbReference type="Proteomes" id="UP000822688"/>
    </source>
</evidence>
<feature type="domain" description="Alpha-N-acetylglucosaminidase C-terminal" evidence="12">
    <location>
        <begin position="508"/>
        <end position="805"/>
    </location>
</feature>
<dbReference type="InterPro" id="IPR029018">
    <property type="entry name" value="Hex-like_dom2"/>
</dbReference>
<evidence type="ECO:0000256" key="9">
    <source>
        <dbReference type="SAM" id="SignalP"/>
    </source>
</evidence>
<feature type="chain" id="PRO_5035871336" description="Alpha-N-acetylglucosaminidase" evidence="9">
    <location>
        <begin position="25"/>
        <end position="824"/>
    </location>
</feature>
<evidence type="ECO:0000256" key="5">
    <source>
        <dbReference type="ARBA" id="ARBA00052030"/>
    </source>
</evidence>
<dbReference type="Pfam" id="PF12971">
    <property type="entry name" value="NAGLU_N"/>
    <property type="match status" value="1"/>
</dbReference>